<reference evidence="3 4" key="1">
    <citation type="submission" date="2015-08" db="EMBL/GenBank/DDBJ databases">
        <title>Genomic sequence of Lactobacillus heilongjiangensis DSM 28069, isolated from Chinese traditional pickle.</title>
        <authorList>
            <person name="Jiang X."/>
            <person name="Zheng B."/>
            <person name="Cheng H."/>
        </authorList>
    </citation>
    <scope>NUCLEOTIDE SEQUENCE [LARGE SCALE GENOMIC DNA]</scope>
    <source>
        <strain evidence="3 4">DSM 28069</strain>
    </source>
</reference>
<evidence type="ECO:0000256" key="1">
    <source>
        <dbReference type="SAM" id="Phobius"/>
    </source>
</evidence>
<feature type="transmembrane region" description="Helical" evidence="1">
    <location>
        <begin position="31"/>
        <end position="53"/>
    </location>
</feature>
<dbReference type="PANTHER" id="PTHR36834">
    <property type="entry name" value="MEMBRANE PROTEIN-RELATED"/>
    <property type="match status" value="1"/>
</dbReference>
<evidence type="ECO:0000259" key="2">
    <source>
        <dbReference type="Pfam" id="PF04892"/>
    </source>
</evidence>
<gene>
    <name evidence="3" type="ORF">JP39_06230</name>
</gene>
<dbReference type="InterPro" id="IPR053150">
    <property type="entry name" value="Teicoplanin_resist-assoc"/>
</dbReference>
<dbReference type="AlphaFoldDB" id="A0A0K2LCJ7"/>
<dbReference type="PANTHER" id="PTHR36834:SF1">
    <property type="entry name" value="INTEGRAL MEMBRANE PROTEIN"/>
    <property type="match status" value="1"/>
</dbReference>
<dbReference type="OrthoDB" id="2319376at2"/>
<accession>A0A0K2LCJ7</accession>
<dbReference type="EMBL" id="CP012559">
    <property type="protein sequence ID" value="ALB28990.1"/>
    <property type="molecule type" value="Genomic_DNA"/>
</dbReference>
<keyword evidence="1" id="KW-0472">Membrane</keyword>
<feature type="transmembrane region" description="Helical" evidence="1">
    <location>
        <begin position="73"/>
        <end position="93"/>
    </location>
</feature>
<dbReference type="RefSeq" id="WP_041501839.1">
    <property type="nucleotide sequence ID" value="NZ_BJDV01000001.1"/>
</dbReference>
<keyword evidence="1" id="KW-0812">Transmembrane</keyword>
<keyword evidence="1" id="KW-1133">Transmembrane helix</keyword>
<feature type="transmembrane region" description="Helical" evidence="1">
    <location>
        <begin position="138"/>
        <end position="158"/>
    </location>
</feature>
<evidence type="ECO:0000313" key="3">
    <source>
        <dbReference type="EMBL" id="ALB28990.1"/>
    </source>
</evidence>
<proteinExistence type="predicted"/>
<organism evidence="3 4">
    <name type="scientific">Companilactobacillus heilongjiangensis</name>
    <dbReference type="NCBI Taxonomy" id="1074467"/>
    <lineage>
        <taxon>Bacteria</taxon>
        <taxon>Bacillati</taxon>
        <taxon>Bacillota</taxon>
        <taxon>Bacilli</taxon>
        <taxon>Lactobacillales</taxon>
        <taxon>Lactobacillaceae</taxon>
        <taxon>Companilactobacillus</taxon>
    </lineage>
</organism>
<dbReference type="KEGG" id="lhi:JP39_06230"/>
<name>A0A0K2LCJ7_9LACO</name>
<feature type="domain" description="VanZ-like" evidence="2">
    <location>
        <begin position="37"/>
        <end position="154"/>
    </location>
</feature>
<dbReference type="Pfam" id="PF04892">
    <property type="entry name" value="VanZ"/>
    <property type="match status" value="1"/>
</dbReference>
<feature type="transmembrane region" description="Helical" evidence="1">
    <location>
        <begin position="6"/>
        <end position="24"/>
    </location>
</feature>
<feature type="transmembrane region" description="Helical" evidence="1">
    <location>
        <begin position="100"/>
        <end position="123"/>
    </location>
</feature>
<protein>
    <recommendedName>
        <fullName evidence="2">VanZ-like domain-containing protein</fullName>
    </recommendedName>
</protein>
<dbReference type="Proteomes" id="UP000061546">
    <property type="component" value="Chromosome"/>
</dbReference>
<evidence type="ECO:0000313" key="4">
    <source>
        <dbReference type="Proteomes" id="UP000061546"/>
    </source>
</evidence>
<dbReference type="STRING" id="1074467.JP39_06230"/>
<dbReference type="InterPro" id="IPR006976">
    <property type="entry name" value="VanZ-like"/>
</dbReference>
<sequence length="168" mass="18880">MRWMPLFIILILSLLGGIYLFNNIKEFNRRCVALISLIYVTFLGTILFTPMSFTGTAVYIMPSGIGSVNLYHITYDLGFIENIALTVPLGFLIKRAFSNVSLVSMVPIGLMTGTVIETMQYYLSHMFLINRTSDISDVVANGIGIVIGGALVFVYHYVYEKQSLEKWI</sequence>
<keyword evidence="4" id="KW-1185">Reference proteome</keyword>